<organism evidence="1">
    <name type="scientific">Brassica cretica</name>
    <name type="common">Mustard</name>
    <dbReference type="NCBI Taxonomy" id="69181"/>
    <lineage>
        <taxon>Eukaryota</taxon>
        <taxon>Viridiplantae</taxon>
        <taxon>Streptophyta</taxon>
        <taxon>Embryophyta</taxon>
        <taxon>Tracheophyta</taxon>
        <taxon>Spermatophyta</taxon>
        <taxon>Magnoliopsida</taxon>
        <taxon>eudicotyledons</taxon>
        <taxon>Gunneridae</taxon>
        <taxon>Pentapetalae</taxon>
        <taxon>rosids</taxon>
        <taxon>malvids</taxon>
        <taxon>Brassicales</taxon>
        <taxon>Brassicaceae</taxon>
        <taxon>Brassiceae</taxon>
        <taxon>Brassica</taxon>
    </lineage>
</organism>
<dbReference type="EMBL" id="QGKY02000089">
    <property type="protein sequence ID" value="KAF2610998.1"/>
    <property type="molecule type" value="Genomic_DNA"/>
</dbReference>
<evidence type="ECO:0000313" key="1">
    <source>
        <dbReference type="EMBL" id="KAF2610998.1"/>
    </source>
</evidence>
<gene>
    <name evidence="1" type="ORF">F2Q70_00010543</name>
</gene>
<proteinExistence type="predicted"/>
<sequence length="110" mass="12658">MALSASWRGPQRFGTPLPGEITSKCILKCMEEITDKKRIWKAKELRMTYTFNYLRFKSGFVRGDLGFRVPLVTAAAVTEEKSSETEVKKKGLICFRRLQRKRHTTLSTAK</sequence>
<dbReference type="AlphaFoldDB" id="A0A8S9LZE0"/>
<name>A0A8S9LZE0_BRACR</name>
<protein>
    <submittedName>
        <fullName evidence="1">Uncharacterized protein</fullName>
    </submittedName>
</protein>
<accession>A0A8S9LZE0</accession>
<comment type="caution">
    <text evidence="1">The sequence shown here is derived from an EMBL/GenBank/DDBJ whole genome shotgun (WGS) entry which is preliminary data.</text>
</comment>
<reference evidence="1" key="1">
    <citation type="submission" date="2019-12" db="EMBL/GenBank/DDBJ databases">
        <title>Genome sequencing and annotation of Brassica cretica.</title>
        <authorList>
            <person name="Studholme D.J."/>
            <person name="Sarris P.F."/>
        </authorList>
    </citation>
    <scope>NUCLEOTIDE SEQUENCE</scope>
    <source>
        <strain evidence="1">PFS-102/07</strain>
        <tissue evidence="1">Leaf</tissue>
    </source>
</reference>